<dbReference type="SUPFAM" id="SSF55729">
    <property type="entry name" value="Acyl-CoA N-acyltransferases (Nat)"/>
    <property type="match status" value="1"/>
</dbReference>
<dbReference type="PANTHER" id="PTHR23342">
    <property type="entry name" value="N-ACETYLGLUTAMATE SYNTHASE"/>
    <property type="match status" value="1"/>
</dbReference>
<dbReference type="Pfam" id="PF04768">
    <property type="entry name" value="NAT"/>
    <property type="match status" value="1"/>
</dbReference>
<organism evidence="18 19">
    <name type="scientific">Rhizoclosmatium globosum</name>
    <dbReference type="NCBI Taxonomy" id="329046"/>
    <lineage>
        <taxon>Eukaryota</taxon>
        <taxon>Fungi</taxon>
        <taxon>Fungi incertae sedis</taxon>
        <taxon>Chytridiomycota</taxon>
        <taxon>Chytridiomycota incertae sedis</taxon>
        <taxon>Chytridiomycetes</taxon>
        <taxon>Chytridiales</taxon>
        <taxon>Chytriomycetaceae</taxon>
        <taxon>Rhizoclosmatium</taxon>
    </lineage>
</organism>
<keyword evidence="8" id="KW-0808">Transferase</keyword>
<dbReference type="EC" id="2.3.1.1" evidence="5"/>
<dbReference type="EMBL" id="MCGO01000008">
    <property type="protein sequence ID" value="ORY49879.1"/>
    <property type="molecule type" value="Genomic_DNA"/>
</dbReference>
<keyword evidence="19" id="KW-1185">Reference proteome</keyword>
<dbReference type="STRING" id="329046.A0A1Y2CS63"/>
<evidence type="ECO:0000259" key="17">
    <source>
        <dbReference type="PROSITE" id="PS51731"/>
    </source>
</evidence>
<evidence type="ECO:0000256" key="14">
    <source>
        <dbReference type="ARBA" id="ARBA00048372"/>
    </source>
</evidence>
<sequence>MLDFDNLPTPTTNALQKESLHKIVSVLPHRRKRASRSSSSVVPVPSSLEKPSTQHAHLTATSRSSLHSRAFMAQECDRLVEVIEKVGARGISLVHSRILKDSVKDGRLECVVDSLVYQMKRGMIPVLGSVVEESEGGSLRVGKGRDAVLAVAEGFAKLANAAAAESEVLPAKLFLLNQGNGGVFNPESGTHIALLNLTEDLGPLMQSIARQQAGLTDQCQRTLSDLRLAKEVLASLGKLSPSSSAVLASIKDTSTGTASPLISNWITDRPMSGSKTSNSMSKSRIIPPTVLRTGLPIQTFKSLEGVDIPRLSALLESSFAKPLHKDAFFTRLSSCIDTIIIAGDYQGAVLVTREGPHSIAYLDKFAVHPKSQGLGIADILWKRLVETYPNLCWRSRSANPVNKWYFERSEGNVKFGDDGYWMMFWFGREYGIGKLKECRAVCEAIEASFGSK</sequence>
<dbReference type="GO" id="GO:0006526">
    <property type="term" value="P:L-arginine biosynthetic process"/>
    <property type="evidence" value="ECO:0007669"/>
    <property type="project" value="UniProtKB-UniPathway"/>
</dbReference>
<feature type="domain" description="N-acetyltransferase" evidence="17">
    <location>
        <begin position="295"/>
        <end position="449"/>
    </location>
</feature>
<accession>A0A1Y2CS63</accession>
<feature type="region of interest" description="Disordered" evidence="15">
    <location>
        <begin position="29"/>
        <end position="61"/>
    </location>
</feature>
<dbReference type="InterPro" id="IPR006855">
    <property type="entry name" value="Vertebrate-like_GNAT_dom"/>
</dbReference>
<evidence type="ECO:0000256" key="4">
    <source>
        <dbReference type="ARBA" id="ARBA00008694"/>
    </source>
</evidence>
<keyword evidence="9" id="KW-0809">Transit peptide</keyword>
<dbReference type="InterPro" id="IPR000182">
    <property type="entry name" value="GNAT_dom"/>
</dbReference>
<comment type="catalytic activity">
    <reaction evidence="14">
        <text>L-glutamate + acetyl-CoA = N-acetyl-L-glutamate + CoA + H(+)</text>
        <dbReference type="Rhea" id="RHEA:24292"/>
        <dbReference type="ChEBI" id="CHEBI:15378"/>
        <dbReference type="ChEBI" id="CHEBI:29985"/>
        <dbReference type="ChEBI" id="CHEBI:44337"/>
        <dbReference type="ChEBI" id="CHEBI:57287"/>
        <dbReference type="ChEBI" id="CHEBI:57288"/>
        <dbReference type="EC" id="2.3.1.1"/>
    </reaction>
</comment>
<evidence type="ECO:0000256" key="10">
    <source>
        <dbReference type="ARBA" id="ARBA00023128"/>
    </source>
</evidence>
<comment type="pathway">
    <text evidence="3">Amino-acid biosynthesis; L-arginine biosynthesis; N(2)-acetyl-L-ornithine from L-glutamate: step 1/4.</text>
</comment>
<evidence type="ECO:0000256" key="5">
    <source>
        <dbReference type="ARBA" id="ARBA00012697"/>
    </source>
</evidence>
<evidence type="ECO:0000256" key="8">
    <source>
        <dbReference type="ARBA" id="ARBA00022679"/>
    </source>
</evidence>
<dbReference type="Gene3D" id="3.40.1160.10">
    <property type="entry name" value="Acetylglutamate kinase-like"/>
    <property type="match status" value="1"/>
</dbReference>
<comment type="subcellular location">
    <subcellularLocation>
        <location evidence="2">Mitochondrion</location>
    </subcellularLocation>
</comment>
<dbReference type="PROSITE" id="PS51186">
    <property type="entry name" value="GNAT"/>
    <property type="match status" value="1"/>
</dbReference>
<keyword evidence="11" id="KW-0012">Acyltransferase</keyword>
<gene>
    <name evidence="18" type="ORF">BCR33DRAFT_555709</name>
</gene>
<evidence type="ECO:0000256" key="6">
    <source>
        <dbReference type="ARBA" id="ARBA00018802"/>
    </source>
</evidence>
<proteinExistence type="inferred from homology"/>
<evidence type="ECO:0000256" key="7">
    <source>
        <dbReference type="ARBA" id="ARBA00022605"/>
    </source>
</evidence>
<evidence type="ECO:0000256" key="3">
    <source>
        <dbReference type="ARBA" id="ARBA00004925"/>
    </source>
</evidence>
<dbReference type="InterPro" id="IPR016181">
    <property type="entry name" value="Acyl_CoA_acyltransferase"/>
</dbReference>
<reference evidence="18 19" key="1">
    <citation type="submission" date="2016-07" db="EMBL/GenBank/DDBJ databases">
        <title>Pervasive Adenine N6-methylation of Active Genes in Fungi.</title>
        <authorList>
            <consortium name="DOE Joint Genome Institute"/>
            <person name="Mondo S.J."/>
            <person name="Dannebaum R.O."/>
            <person name="Kuo R.C."/>
            <person name="Labutti K."/>
            <person name="Haridas S."/>
            <person name="Kuo A."/>
            <person name="Salamov A."/>
            <person name="Ahrendt S.R."/>
            <person name="Lipzen A."/>
            <person name="Sullivan W."/>
            <person name="Andreopoulos W.B."/>
            <person name="Clum A."/>
            <person name="Lindquist E."/>
            <person name="Daum C."/>
            <person name="Ramamoorthy G.K."/>
            <person name="Gryganskyi A."/>
            <person name="Culley D."/>
            <person name="Magnuson J.K."/>
            <person name="James T.Y."/>
            <person name="O'Malley M.A."/>
            <person name="Stajich J.E."/>
            <person name="Spatafora J.W."/>
            <person name="Visel A."/>
            <person name="Grigoriev I.V."/>
        </authorList>
    </citation>
    <scope>NUCLEOTIDE SEQUENCE [LARGE SCALE GENOMIC DNA]</scope>
    <source>
        <strain evidence="18 19">JEL800</strain>
    </source>
</reference>
<dbReference type="GO" id="GO:0005759">
    <property type="term" value="C:mitochondrial matrix"/>
    <property type="evidence" value="ECO:0007669"/>
    <property type="project" value="TreeGrafter"/>
</dbReference>
<dbReference type="InterPro" id="IPR036393">
    <property type="entry name" value="AceGlu_kinase-like_sf"/>
</dbReference>
<dbReference type="PANTHER" id="PTHR23342:SF4">
    <property type="entry name" value="AMINO-ACID ACETYLTRANSFERASE, MITOCHONDRIAL"/>
    <property type="match status" value="1"/>
</dbReference>
<feature type="domain" description="N-acetyltransferase" evidence="16">
    <location>
        <begin position="298"/>
        <end position="437"/>
    </location>
</feature>
<comment type="caution">
    <text evidence="18">The sequence shown here is derived from an EMBL/GenBank/DDBJ whole genome shotgun (WGS) entry which is preliminary data.</text>
</comment>
<dbReference type="PROSITE" id="PS51731">
    <property type="entry name" value="GNAT_NAGS"/>
    <property type="match status" value="1"/>
</dbReference>
<evidence type="ECO:0000313" key="19">
    <source>
        <dbReference type="Proteomes" id="UP000193642"/>
    </source>
</evidence>
<dbReference type="OrthoDB" id="5585968at2759"/>
<evidence type="ECO:0000256" key="9">
    <source>
        <dbReference type="ARBA" id="ARBA00022946"/>
    </source>
</evidence>
<evidence type="ECO:0000256" key="1">
    <source>
        <dbReference type="ARBA" id="ARBA00002294"/>
    </source>
</evidence>
<keyword evidence="10" id="KW-0496">Mitochondrion</keyword>
<name>A0A1Y2CS63_9FUNG</name>
<evidence type="ECO:0000256" key="15">
    <source>
        <dbReference type="SAM" id="MobiDB-lite"/>
    </source>
</evidence>
<dbReference type="Gene3D" id="3.40.630.30">
    <property type="match status" value="1"/>
</dbReference>
<comment type="function">
    <text evidence="1">N-acetylglutamate synthase involved in arginine biosynthesis.</text>
</comment>
<evidence type="ECO:0000259" key="16">
    <source>
        <dbReference type="PROSITE" id="PS51186"/>
    </source>
</evidence>
<dbReference type="GO" id="GO:0006592">
    <property type="term" value="P:ornithine biosynthetic process"/>
    <property type="evidence" value="ECO:0007669"/>
    <property type="project" value="TreeGrafter"/>
</dbReference>
<evidence type="ECO:0000256" key="13">
    <source>
        <dbReference type="ARBA" id="ARBA00033251"/>
    </source>
</evidence>
<evidence type="ECO:0000256" key="11">
    <source>
        <dbReference type="ARBA" id="ARBA00023315"/>
    </source>
</evidence>
<evidence type="ECO:0000313" key="18">
    <source>
        <dbReference type="EMBL" id="ORY49879.1"/>
    </source>
</evidence>
<dbReference type="GO" id="GO:0004042">
    <property type="term" value="F:L-glutamate N-acetyltransferase activity"/>
    <property type="evidence" value="ECO:0007669"/>
    <property type="project" value="TreeGrafter"/>
</dbReference>
<dbReference type="Proteomes" id="UP000193642">
    <property type="component" value="Unassembled WGS sequence"/>
</dbReference>
<feature type="compositionally biased region" description="Low complexity" evidence="15">
    <location>
        <begin position="36"/>
        <end position="51"/>
    </location>
</feature>
<protein>
    <recommendedName>
        <fullName evidence="6">Amino-acid acetyltransferase, mitochondrial</fullName>
        <ecNumber evidence="5">2.3.1.1</ecNumber>
    </recommendedName>
    <alternativeName>
        <fullName evidence="12">Glutamate N-acetyltransferase</fullName>
    </alternativeName>
    <alternativeName>
        <fullName evidence="13">N-acetylglutamate synthase</fullName>
    </alternativeName>
</protein>
<evidence type="ECO:0000256" key="2">
    <source>
        <dbReference type="ARBA" id="ARBA00004173"/>
    </source>
</evidence>
<dbReference type="AlphaFoldDB" id="A0A1Y2CS63"/>
<dbReference type="UniPathway" id="UPA00068"/>
<keyword evidence="7" id="KW-0028">Amino-acid biosynthesis</keyword>
<comment type="similarity">
    <text evidence="4">Belongs to the acetyltransferase family.</text>
</comment>
<evidence type="ECO:0000256" key="12">
    <source>
        <dbReference type="ARBA" id="ARBA00030346"/>
    </source>
</evidence>